<dbReference type="InterPro" id="IPR057247">
    <property type="entry name" value="CARBOXYPEPT_ZN_2"/>
</dbReference>
<evidence type="ECO:0000259" key="11">
    <source>
        <dbReference type="PROSITE" id="PS52035"/>
    </source>
</evidence>
<dbReference type="FunFam" id="3.40.630.10:FF:000020">
    <property type="entry name" value="Carboxypeptidase D"/>
    <property type="match status" value="2"/>
</dbReference>
<evidence type="ECO:0000256" key="1">
    <source>
        <dbReference type="ARBA" id="ARBA00001947"/>
    </source>
</evidence>
<dbReference type="PRINTS" id="PR00765">
    <property type="entry name" value="CRBOXYPTASEA"/>
</dbReference>
<dbReference type="InterPro" id="IPR008969">
    <property type="entry name" value="CarboxyPept-like_regulatory"/>
</dbReference>
<evidence type="ECO:0000256" key="8">
    <source>
        <dbReference type="ARBA" id="ARBA00023180"/>
    </source>
</evidence>
<dbReference type="GO" id="GO:0006518">
    <property type="term" value="P:peptide metabolic process"/>
    <property type="evidence" value="ECO:0007669"/>
    <property type="project" value="TreeGrafter"/>
</dbReference>
<reference evidence="12" key="1">
    <citation type="journal article" date="2020" name="J Insects Food Feed">
        <title>The yellow mealworm (Tenebrio molitor) genome: a resource for the emerging insects as food and feed industry.</title>
        <authorList>
            <person name="Eriksson T."/>
            <person name="Andere A."/>
            <person name="Kelstrup H."/>
            <person name="Emery V."/>
            <person name="Picard C."/>
        </authorList>
    </citation>
    <scope>NUCLEOTIDE SEQUENCE</scope>
    <source>
        <strain evidence="12">Stoneville</strain>
        <tissue evidence="12">Whole head</tissue>
    </source>
</reference>
<evidence type="ECO:0000256" key="10">
    <source>
        <dbReference type="SAM" id="SignalP"/>
    </source>
</evidence>
<dbReference type="InterPro" id="IPR050753">
    <property type="entry name" value="Peptidase_M14_domain"/>
</dbReference>
<dbReference type="SUPFAM" id="SSF53187">
    <property type="entry name" value="Zn-dependent exopeptidases"/>
    <property type="match status" value="2"/>
</dbReference>
<dbReference type="CDD" id="cd03858">
    <property type="entry name" value="M14_CP_N-E_like"/>
    <property type="match status" value="1"/>
</dbReference>
<dbReference type="GO" id="GO:0005615">
    <property type="term" value="C:extracellular space"/>
    <property type="evidence" value="ECO:0007669"/>
    <property type="project" value="TreeGrafter"/>
</dbReference>
<evidence type="ECO:0000256" key="4">
    <source>
        <dbReference type="ARBA" id="ARBA00022670"/>
    </source>
</evidence>
<feature type="active site" description="Proton donor/acceptor" evidence="9">
    <location>
        <position position="300"/>
    </location>
</feature>
<proteinExistence type="inferred from homology"/>
<comment type="caution">
    <text evidence="12">The sequence shown here is derived from an EMBL/GenBank/DDBJ whole genome shotgun (WGS) entry which is preliminary data.</text>
</comment>
<feature type="domain" description="Peptidase M14" evidence="11">
    <location>
        <begin position="34"/>
        <end position="330"/>
    </location>
</feature>
<dbReference type="GO" id="GO:0016485">
    <property type="term" value="P:protein processing"/>
    <property type="evidence" value="ECO:0007669"/>
    <property type="project" value="TreeGrafter"/>
</dbReference>
<gene>
    <name evidence="12" type="ORF">GEV33_006248</name>
</gene>
<comment type="similarity">
    <text evidence="2 9">Belongs to the peptidase M14 family.</text>
</comment>
<dbReference type="InterPro" id="IPR057246">
    <property type="entry name" value="CARBOXYPEPT_ZN_1"/>
</dbReference>
<dbReference type="GO" id="GO:0004181">
    <property type="term" value="F:metallocarboxypeptidase activity"/>
    <property type="evidence" value="ECO:0007669"/>
    <property type="project" value="InterPro"/>
</dbReference>
<accession>A0A8J6LKC2</accession>
<keyword evidence="6" id="KW-0378">Hydrolase</keyword>
<evidence type="ECO:0000256" key="2">
    <source>
        <dbReference type="ARBA" id="ARBA00005988"/>
    </source>
</evidence>
<keyword evidence="8" id="KW-0325">Glycoprotein</keyword>
<keyword evidence="4" id="KW-0645">Protease</keyword>
<evidence type="ECO:0000313" key="12">
    <source>
        <dbReference type="EMBL" id="KAH0816546.1"/>
    </source>
</evidence>
<dbReference type="PROSITE" id="PS00133">
    <property type="entry name" value="CARBOXYPEPT_ZN_2"/>
    <property type="match status" value="1"/>
</dbReference>
<evidence type="ECO:0000256" key="7">
    <source>
        <dbReference type="ARBA" id="ARBA00022833"/>
    </source>
</evidence>
<dbReference type="PROSITE" id="PS00132">
    <property type="entry name" value="CARBOXYPEPT_ZN_1"/>
    <property type="match status" value="2"/>
</dbReference>
<sequence>MHPKAIFLLLVLVHCESHSIRSNLVDEGFLTDPRYLNYDEVTNLLKKLEAEHPEIAKLRSVGRSVRNRELWALEINRNVENRTLMTPMFKFVANMHGDESVGRQLMIYLAQYLIYNYGKDERVTRLVNTTDIFLMPSMNPDGYENSQEGLCESKPGYVGRENENSKDLNRDFPDQFDPVRTGTILSGRQPETVALMTWIISRPFVLSGNLHGGAVVASYPYDDSNTKRQCCRESRSPDNDLFKKLALTYSQSHPLMREGKACKNDDFDQGVTNGAFWYEVRGGMQDFNYVHSNCFEVTFELSCCKFPPASTLPKEWTNNKESMLRFMEASHWGVKGLVTNANDEAVLDADVVVVGIAHNVTTSNKGEYWRLLLPGEYEIYATAYGYRPSDLVKVVVEAGRTAVRNFTLQRTPPEKDDYKVVLNRTEPPFDQYGFVSSDSHLFEHHHYDKMVQFLKDFNASYPNITYLHSIGKSVQGRDLYVMVLGSTPHKHVPGVPEFKYIANMHGNEVVGRELLLYLVKYLCERYQTDERVTRILDTTRVHLMPSMNPDGYEIAREGDDSSAVGRGNAKNIDLNRNFPDQYVVNQFNRLIEPETKAVMDWILSEPFVLSANLHNGALVANYPYDDNPVGQSGENLSPDDAIFKFLAHTYSDAHKSMHEGQPCPLFPQERFKGGITNGAKWYSVSGGMQDWNYLVAGCMELTLEIGCYKYPYAKSLPQYWLNNRDALLAYAEQVHRGVHGFVRSTIGRPIVGAKVIVEGVSHYVKSHKDGDYYRILLPGKYNLTIEALGYESYTNEIEVPAEGTLDYNVSLMKDDQLHWASAYDFGIDENQYHPKYHTNQELYGVMAQLENRYPDTAAFQSGDDYVSMTLRSLKITDQVSFFVHFSRSS</sequence>
<feature type="chain" id="PRO_5035148264" description="Peptidase M14 domain-containing protein" evidence="10">
    <location>
        <begin position="18"/>
        <end position="889"/>
    </location>
</feature>
<dbReference type="SUPFAM" id="SSF49464">
    <property type="entry name" value="Carboxypeptidase regulatory domain-like"/>
    <property type="match status" value="2"/>
</dbReference>
<dbReference type="PANTHER" id="PTHR11532">
    <property type="entry name" value="PROTEASE M14 CARBOXYPEPTIDASE"/>
    <property type="match status" value="1"/>
</dbReference>
<organism evidence="12 13">
    <name type="scientific">Tenebrio molitor</name>
    <name type="common">Yellow mealworm beetle</name>
    <dbReference type="NCBI Taxonomy" id="7067"/>
    <lineage>
        <taxon>Eukaryota</taxon>
        <taxon>Metazoa</taxon>
        <taxon>Ecdysozoa</taxon>
        <taxon>Arthropoda</taxon>
        <taxon>Hexapoda</taxon>
        <taxon>Insecta</taxon>
        <taxon>Pterygota</taxon>
        <taxon>Neoptera</taxon>
        <taxon>Endopterygota</taxon>
        <taxon>Coleoptera</taxon>
        <taxon>Polyphaga</taxon>
        <taxon>Cucujiformia</taxon>
        <taxon>Tenebrionidae</taxon>
        <taxon>Tenebrio</taxon>
    </lineage>
</organism>
<dbReference type="GO" id="GO:0008270">
    <property type="term" value="F:zinc ion binding"/>
    <property type="evidence" value="ECO:0007669"/>
    <property type="project" value="InterPro"/>
</dbReference>
<evidence type="ECO:0000256" key="5">
    <source>
        <dbReference type="ARBA" id="ARBA00022723"/>
    </source>
</evidence>
<evidence type="ECO:0000313" key="13">
    <source>
        <dbReference type="Proteomes" id="UP000719412"/>
    </source>
</evidence>
<dbReference type="Gene3D" id="2.60.40.1120">
    <property type="entry name" value="Carboxypeptidase-like, regulatory domain"/>
    <property type="match status" value="2"/>
</dbReference>
<dbReference type="Proteomes" id="UP000719412">
    <property type="component" value="Unassembled WGS sequence"/>
</dbReference>
<name>A0A8J6LKC2_TENMO</name>
<keyword evidence="7" id="KW-0862">Zinc</keyword>
<dbReference type="SMART" id="SM00631">
    <property type="entry name" value="Zn_pept"/>
    <property type="match status" value="2"/>
</dbReference>
<dbReference type="PANTHER" id="PTHR11532:SF62">
    <property type="entry name" value="CARBOXYPEPTIDASE D"/>
    <property type="match status" value="1"/>
</dbReference>
<keyword evidence="3" id="KW-0121">Carboxypeptidase</keyword>
<dbReference type="AlphaFoldDB" id="A0A8J6LKC2"/>
<keyword evidence="5" id="KW-0479">Metal-binding</keyword>
<dbReference type="Pfam" id="PF13620">
    <property type="entry name" value="CarboxypepD_reg"/>
    <property type="match status" value="2"/>
</dbReference>
<dbReference type="EMBL" id="JABDTM020021384">
    <property type="protein sequence ID" value="KAH0816546.1"/>
    <property type="molecule type" value="Genomic_DNA"/>
</dbReference>
<feature type="active site" description="Proton donor/acceptor" evidence="9">
    <location>
        <position position="704"/>
    </location>
</feature>
<dbReference type="FunFam" id="2.60.40.1120:FF:000016">
    <property type="entry name" value="carboxypeptidase D isoform X2"/>
    <property type="match status" value="1"/>
</dbReference>
<evidence type="ECO:0000256" key="9">
    <source>
        <dbReference type="PROSITE-ProRule" id="PRU01379"/>
    </source>
</evidence>
<feature type="domain" description="Peptidase M14" evidence="11">
    <location>
        <begin position="443"/>
        <end position="734"/>
    </location>
</feature>
<dbReference type="CDD" id="cd11308">
    <property type="entry name" value="Peptidase_M14NE-CP-C_like"/>
    <property type="match status" value="2"/>
</dbReference>
<reference evidence="12" key="2">
    <citation type="submission" date="2021-08" db="EMBL/GenBank/DDBJ databases">
        <authorList>
            <person name="Eriksson T."/>
        </authorList>
    </citation>
    <scope>NUCLEOTIDE SEQUENCE</scope>
    <source>
        <strain evidence="12">Stoneville</strain>
        <tissue evidence="12">Whole head</tissue>
    </source>
</reference>
<keyword evidence="10" id="KW-0732">Signal</keyword>
<comment type="cofactor">
    <cofactor evidence="1">
        <name>Zn(2+)</name>
        <dbReference type="ChEBI" id="CHEBI:29105"/>
    </cofactor>
</comment>
<protein>
    <recommendedName>
        <fullName evidence="11">Peptidase M14 domain-containing protein</fullName>
    </recommendedName>
</protein>
<evidence type="ECO:0000256" key="6">
    <source>
        <dbReference type="ARBA" id="ARBA00022801"/>
    </source>
</evidence>
<keyword evidence="13" id="KW-1185">Reference proteome</keyword>
<dbReference type="InterPro" id="IPR000834">
    <property type="entry name" value="Peptidase_M14"/>
</dbReference>
<evidence type="ECO:0000256" key="3">
    <source>
        <dbReference type="ARBA" id="ARBA00022645"/>
    </source>
</evidence>
<dbReference type="CDD" id="cd03868">
    <property type="entry name" value="M14_CPD_I"/>
    <property type="match status" value="1"/>
</dbReference>
<feature type="signal peptide" evidence="10">
    <location>
        <begin position="1"/>
        <end position="17"/>
    </location>
</feature>
<dbReference type="Pfam" id="PF00246">
    <property type="entry name" value="Peptidase_M14"/>
    <property type="match status" value="2"/>
</dbReference>
<dbReference type="PROSITE" id="PS52035">
    <property type="entry name" value="PEPTIDASE_M14"/>
    <property type="match status" value="2"/>
</dbReference>
<dbReference type="Gene3D" id="3.40.630.10">
    <property type="entry name" value="Zn peptidases"/>
    <property type="match status" value="2"/>
</dbReference>